<evidence type="ECO:0000313" key="2">
    <source>
        <dbReference type="EMBL" id="AZS51470.1"/>
    </source>
</evidence>
<dbReference type="AlphaFoldDB" id="A0A3S9XGJ5"/>
<reference evidence="3" key="1">
    <citation type="submission" date="2018-06" db="EMBL/GenBank/DDBJ databases">
        <title>Complete genome of Pseudomonas insecticola strain QZS01.</title>
        <authorList>
            <person name="Wang J."/>
            <person name="Su Q."/>
        </authorList>
    </citation>
    <scope>NUCLEOTIDE SEQUENCE [LARGE SCALE GENOMIC DNA]</scope>
    <source>
        <strain evidence="3">QZS01</strain>
    </source>
</reference>
<sequence>MEVSAKTYLERKNSYIKYYIAFVYLFLYKSQSNFETKKSLYDLRMSLMFGIFPRMLYSFFLTIYFVSKKAILMITATVVWLLATIILLFMTLLNTSHKIIEYTVSC</sequence>
<dbReference type="Proteomes" id="UP000273143">
    <property type="component" value="Chromosome"/>
</dbReference>
<keyword evidence="1" id="KW-0812">Transmembrane</keyword>
<keyword evidence="3" id="KW-1185">Reference proteome</keyword>
<feature type="transmembrane region" description="Helical" evidence="1">
    <location>
        <begin position="71"/>
        <end position="93"/>
    </location>
</feature>
<proteinExistence type="predicted"/>
<dbReference type="EMBL" id="CP029822">
    <property type="protein sequence ID" value="AZS51470.1"/>
    <property type="molecule type" value="Genomic_DNA"/>
</dbReference>
<feature type="transmembrane region" description="Helical" evidence="1">
    <location>
        <begin position="43"/>
        <end position="65"/>
    </location>
</feature>
<gene>
    <name evidence="2" type="ORF">DM558_12130</name>
</gene>
<evidence type="ECO:0000313" key="3">
    <source>
        <dbReference type="Proteomes" id="UP000273143"/>
    </source>
</evidence>
<dbReference type="KEGG" id="emo:DM558_12130"/>
<accession>A0A3S9XGJ5</accession>
<organism evidence="2 3">
    <name type="scientific">Entomomonas moraniae</name>
    <dbReference type="NCBI Taxonomy" id="2213226"/>
    <lineage>
        <taxon>Bacteria</taxon>
        <taxon>Pseudomonadati</taxon>
        <taxon>Pseudomonadota</taxon>
        <taxon>Gammaproteobacteria</taxon>
        <taxon>Pseudomonadales</taxon>
        <taxon>Pseudomonadaceae</taxon>
        <taxon>Entomomonas</taxon>
    </lineage>
</organism>
<name>A0A3S9XGJ5_9GAMM</name>
<feature type="transmembrane region" description="Helical" evidence="1">
    <location>
        <begin position="15"/>
        <end position="31"/>
    </location>
</feature>
<keyword evidence="1" id="KW-0472">Membrane</keyword>
<evidence type="ECO:0000256" key="1">
    <source>
        <dbReference type="SAM" id="Phobius"/>
    </source>
</evidence>
<keyword evidence="1" id="KW-1133">Transmembrane helix</keyword>
<protein>
    <submittedName>
        <fullName evidence="2">Uncharacterized protein</fullName>
    </submittedName>
</protein>